<protein>
    <submittedName>
        <fullName evidence="1">Uncharacterized protein</fullName>
    </submittedName>
</protein>
<gene>
    <name evidence="1" type="ORF">IHE45_08G005300</name>
</gene>
<keyword evidence="2" id="KW-1185">Reference proteome</keyword>
<dbReference type="Proteomes" id="UP000827976">
    <property type="component" value="Chromosome 8"/>
</dbReference>
<comment type="caution">
    <text evidence="1">The sequence shown here is derived from an EMBL/GenBank/DDBJ whole genome shotgun (WGS) entry which is preliminary data.</text>
</comment>
<reference evidence="2" key="1">
    <citation type="journal article" date="2022" name="Nat. Commun.">
        <title>Chromosome evolution and the genetic basis of agronomically important traits in greater yam.</title>
        <authorList>
            <person name="Bredeson J.V."/>
            <person name="Lyons J.B."/>
            <person name="Oniyinde I.O."/>
            <person name="Okereke N.R."/>
            <person name="Kolade O."/>
            <person name="Nnabue I."/>
            <person name="Nwadili C.O."/>
            <person name="Hribova E."/>
            <person name="Parker M."/>
            <person name="Nwogha J."/>
            <person name="Shu S."/>
            <person name="Carlson J."/>
            <person name="Kariba R."/>
            <person name="Muthemba S."/>
            <person name="Knop K."/>
            <person name="Barton G.J."/>
            <person name="Sherwood A.V."/>
            <person name="Lopez-Montes A."/>
            <person name="Asiedu R."/>
            <person name="Jamnadass R."/>
            <person name="Muchugi A."/>
            <person name="Goodstein D."/>
            <person name="Egesi C.N."/>
            <person name="Featherston J."/>
            <person name="Asfaw A."/>
            <person name="Simpson G.G."/>
            <person name="Dolezel J."/>
            <person name="Hendre P.S."/>
            <person name="Van Deynze A."/>
            <person name="Kumar P.L."/>
            <person name="Obidiegwu J.E."/>
            <person name="Bhattacharjee R."/>
            <person name="Rokhsar D.S."/>
        </authorList>
    </citation>
    <scope>NUCLEOTIDE SEQUENCE [LARGE SCALE GENOMIC DNA]</scope>
    <source>
        <strain evidence="2">cv. TDa95/00328</strain>
    </source>
</reference>
<evidence type="ECO:0000313" key="2">
    <source>
        <dbReference type="Proteomes" id="UP000827976"/>
    </source>
</evidence>
<dbReference type="EMBL" id="CM037018">
    <property type="protein sequence ID" value="KAH7673387.1"/>
    <property type="molecule type" value="Genomic_DNA"/>
</dbReference>
<evidence type="ECO:0000313" key="1">
    <source>
        <dbReference type="EMBL" id="KAH7673387.1"/>
    </source>
</evidence>
<name>A0ACB7VH05_DIOAL</name>
<organism evidence="1 2">
    <name type="scientific">Dioscorea alata</name>
    <name type="common">Purple yam</name>
    <dbReference type="NCBI Taxonomy" id="55571"/>
    <lineage>
        <taxon>Eukaryota</taxon>
        <taxon>Viridiplantae</taxon>
        <taxon>Streptophyta</taxon>
        <taxon>Embryophyta</taxon>
        <taxon>Tracheophyta</taxon>
        <taxon>Spermatophyta</taxon>
        <taxon>Magnoliopsida</taxon>
        <taxon>Liliopsida</taxon>
        <taxon>Dioscoreales</taxon>
        <taxon>Dioscoreaceae</taxon>
        <taxon>Dioscorea</taxon>
    </lineage>
</organism>
<accession>A0ACB7VH05</accession>
<proteinExistence type="predicted"/>
<sequence>MYTCRNNLNLYIYLLLYLSSVSLFLTLGDNEKWEKLVENSRACMGNTLETERNNASLMLLYVLSCIQKACLFNYVCVYIYI</sequence>